<dbReference type="AlphaFoldDB" id="A0A336MDT0"/>
<gene>
    <name evidence="4" type="primary">CSON015145</name>
</gene>
<reference evidence="4" key="1">
    <citation type="submission" date="2018-07" db="EMBL/GenBank/DDBJ databases">
        <authorList>
            <person name="Quirk P.G."/>
            <person name="Krulwich T.A."/>
        </authorList>
    </citation>
    <scope>NUCLEOTIDE SEQUENCE</scope>
</reference>
<dbReference type="InterPro" id="IPR033561">
    <property type="entry name" value="FBF1"/>
</dbReference>
<evidence type="ECO:0000259" key="3">
    <source>
        <dbReference type="Pfam" id="PF21007"/>
    </source>
</evidence>
<feature type="compositionally biased region" description="Low complexity" evidence="2">
    <location>
        <begin position="10"/>
        <end position="22"/>
    </location>
</feature>
<accession>A0A336MDT0</accession>
<feature type="compositionally biased region" description="Low complexity" evidence="2">
    <location>
        <begin position="429"/>
        <end position="438"/>
    </location>
</feature>
<feature type="compositionally biased region" description="Basic and acidic residues" evidence="2">
    <location>
        <begin position="53"/>
        <end position="73"/>
    </location>
</feature>
<sequence>MSFDLDDPLGDLLSDGSNDSFFGGTPKKSTIGTGSDAINKKDSKLTTSTPKVDSSKSKLDELFGIKTQDDPKTADIFTANIKSKQDSGPSSFGTSTRAPGTPQQNRSETPAKSQSSSSLKKSQTFDRDDDILSDLGFDIKPKPKSHSKASILDEIMGVSEQAKPSSRPKTGNTLPVTAKEHFDLRPKTSSIAVNQESNTKIESSTMMSRQSTITSDIENVSENTVLGGYTPSIKRSGRRQSTVPLKDPLGLYSQPEEPKSSVTTTDEPKIPKREEIPQKIVPTPAPRQDQIVTNQVEASPNPFNYDNKAQLFVTSTLNTDNAISSLKQQEMQLAVAAQIKSQELALTDMQNRQETLLRQQELQFNELLQKQLQRQAALEENIKRQQERINAHINLLMTQPASALYFSSDSTLKENKDSLKRSKLNIQQSTDDSSTSDTDINKSEINFKTEIKQLELEKLRLEDLLSNINANHENEINFMENSYKKQIKLLEESLQKTEERLRAENKSLQEYYFHKIDDIENEKQHLVEESNAKLKAAKDEYEENIKEIKKKYENDLETMENNYKDMIQNIRQSKLLEFSVLQENGNYLETLRNASKLLENANEGLGTLKIDLHEKIENVYHERESQLRMREMKVEKMENLMLKDKEKSDEERTQLLELVKSLEIKLNKKAKLETNLRLQKRPDLTTSRAEIEAALKVAEEAGRHADMERDRLIDLQKQYETKRRELLKEEHTIRSKESELNEAINAAVAKEKLAETALKNARTLERNILIKLQVLQRHKKELQERESKISIEKLNLSRERMQIEEQRHKTLDNRCSLCKIDAKSMEISNILTNELSPSSDDNIDTELNKLRNNDSFDEFQIDLNNIPNITDASDNLLDADLLLLKFDILNSTSSPLTIPNIAAHE</sequence>
<feature type="coiled-coil region" evidence="1">
    <location>
        <begin position="705"/>
        <end position="732"/>
    </location>
</feature>
<evidence type="ECO:0000256" key="2">
    <source>
        <dbReference type="SAM" id="MobiDB-lite"/>
    </source>
</evidence>
<protein>
    <submittedName>
        <fullName evidence="4">CSON015145 protein</fullName>
    </submittedName>
</protein>
<proteinExistence type="predicted"/>
<feature type="region of interest" description="Disordered" evidence="2">
    <location>
        <begin position="418"/>
        <end position="440"/>
    </location>
</feature>
<feature type="compositionally biased region" description="Low complexity" evidence="2">
    <location>
        <begin position="112"/>
        <end position="122"/>
    </location>
</feature>
<feature type="compositionally biased region" description="Basic and acidic residues" evidence="2">
    <location>
        <begin position="266"/>
        <end position="277"/>
    </location>
</feature>
<feature type="region of interest" description="Disordered" evidence="2">
    <location>
        <begin position="1"/>
        <end position="216"/>
    </location>
</feature>
<dbReference type="PANTHER" id="PTHR33689:SF1">
    <property type="entry name" value="FAS-BINDING FACTOR 1"/>
    <property type="match status" value="1"/>
</dbReference>
<dbReference type="EMBL" id="UFQT01000937">
    <property type="protein sequence ID" value="SSX28080.1"/>
    <property type="molecule type" value="Genomic_DNA"/>
</dbReference>
<dbReference type="GO" id="GO:0060271">
    <property type="term" value="P:cilium assembly"/>
    <property type="evidence" value="ECO:0007669"/>
    <property type="project" value="InterPro"/>
</dbReference>
<feature type="region of interest" description="Disordered" evidence="2">
    <location>
        <begin position="228"/>
        <end position="283"/>
    </location>
</feature>
<keyword evidence="1" id="KW-0175">Coiled coil</keyword>
<feature type="compositionally biased region" description="Polar residues" evidence="2">
    <location>
        <begin position="162"/>
        <end position="175"/>
    </location>
</feature>
<feature type="coiled-coil region" evidence="1">
    <location>
        <begin position="451"/>
        <end position="576"/>
    </location>
</feature>
<feature type="coiled-coil region" evidence="1">
    <location>
        <begin position="339"/>
        <end position="395"/>
    </location>
</feature>
<feature type="compositionally biased region" description="Polar residues" evidence="2">
    <location>
        <begin position="80"/>
        <end position="111"/>
    </location>
</feature>
<dbReference type="GO" id="GO:0036064">
    <property type="term" value="C:ciliary basal body"/>
    <property type="evidence" value="ECO:0007669"/>
    <property type="project" value="TreeGrafter"/>
</dbReference>
<dbReference type="GO" id="GO:0090162">
    <property type="term" value="P:establishment of epithelial cell polarity"/>
    <property type="evidence" value="ECO:0007669"/>
    <property type="project" value="InterPro"/>
</dbReference>
<dbReference type="PANTHER" id="PTHR33689">
    <property type="entry name" value="FAS-BINDING FACTOR 1"/>
    <property type="match status" value="1"/>
</dbReference>
<dbReference type="Pfam" id="PF21007">
    <property type="entry name" value="FBF1"/>
    <property type="match status" value="1"/>
</dbReference>
<feature type="coiled-coil region" evidence="1">
    <location>
        <begin position="765"/>
        <end position="799"/>
    </location>
</feature>
<feature type="domain" description="Fas-binding factor 1 C-terminal" evidence="3">
    <location>
        <begin position="454"/>
        <end position="675"/>
    </location>
</feature>
<dbReference type="GO" id="GO:0005814">
    <property type="term" value="C:centriole"/>
    <property type="evidence" value="ECO:0007669"/>
    <property type="project" value="TreeGrafter"/>
</dbReference>
<name>A0A336MDT0_CULSO</name>
<evidence type="ECO:0000313" key="4">
    <source>
        <dbReference type="EMBL" id="SSX28080.1"/>
    </source>
</evidence>
<evidence type="ECO:0000256" key="1">
    <source>
        <dbReference type="SAM" id="Coils"/>
    </source>
</evidence>
<feature type="compositionally biased region" description="Polar residues" evidence="2">
    <location>
        <begin position="187"/>
        <end position="216"/>
    </location>
</feature>
<organism evidence="4">
    <name type="scientific">Culicoides sonorensis</name>
    <name type="common">Biting midge</name>
    <dbReference type="NCBI Taxonomy" id="179676"/>
    <lineage>
        <taxon>Eukaryota</taxon>
        <taxon>Metazoa</taxon>
        <taxon>Ecdysozoa</taxon>
        <taxon>Arthropoda</taxon>
        <taxon>Hexapoda</taxon>
        <taxon>Insecta</taxon>
        <taxon>Pterygota</taxon>
        <taxon>Neoptera</taxon>
        <taxon>Endopterygota</taxon>
        <taxon>Diptera</taxon>
        <taxon>Nematocera</taxon>
        <taxon>Chironomoidea</taxon>
        <taxon>Ceratopogonidae</taxon>
        <taxon>Ceratopogoninae</taxon>
        <taxon>Culicoides</taxon>
        <taxon>Monoculicoides</taxon>
    </lineage>
</organism>
<dbReference type="GO" id="GO:0097539">
    <property type="term" value="C:ciliary transition fiber"/>
    <property type="evidence" value="ECO:0007669"/>
    <property type="project" value="InterPro"/>
</dbReference>
<dbReference type="VEuPathDB" id="VectorBase:CSON015145"/>
<dbReference type="OMA" id="FHREQME"/>
<dbReference type="InterPro" id="IPR049390">
    <property type="entry name" value="FBF1_C"/>
</dbReference>